<dbReference type="Proteomes" id="UP001233999">
    <property type="component" value="Unassembled WGS sequence"/>
</dbReference>
<organism evidence="1 2">
    <name type="scientific">Diploptera punctata</name>
    <name type="common">Pacific beetle cockroach</name>
    <dbReference type="NCBI Taxonomy" id="6984"/>
    <lineage>
        <taxon>Eukaryota</taxon>
        <taxon>Metazoa</taxon>
        <taxon>Ecdysozoa</taxon>
        <taxon>Arthropoda</taxon>
        <taxon>Hexapoda</taxon>
        <taxon>Insecta</taxon>
        <taxon>Pterygota</taxon>
        <taxon>Neoptera</taxon>
        <taxon>Polyneoptera</taxon>
        <taxon>Dictyoptera</taxon>
        <taxon>Blattodea</taxon>
        <taxon>Blaberoidea</taxon>
        <taxon>Blaberidae</taxon>
        <taxon>Diplopterinae</taxon>
        <taxon>Diploptera</taxon>
    </lineage>
</organism>
<evidence type="ECO:0000313" key="1">
    <source>
        <dbReference type="EMBL" id="KAJ9580510.1"/>
    </source>
</evidence>
<proteinExistence type="predicted"/>
<reference evidence="1" key="1">
    <citation type="journal article" date="2023" name="IScience">
        <title>Live-bearing cockroach genome reveals convergent evolutionary mechanisms linked to viviparity in insects and beyond.</title>
        <authorList>
            <person name="Fouks B."/>
            <person name="Harrison M.C."/>
            <person name="Mikhailova A.A."/>
            <person name="Marchal E."/>
            <person name="English S."/>
            <person name="Carruthers M."/>
            <person name="Jennings E.C."/>
            <person name="Chiamaka E.L."/>
            <person name="Frigard R.A."/>
            <person name="Pippel M."/>
            <person name="Attardo G.M."/>
            <person name="Benoit J.B."/>
            <person name="Bornberg-Bauer E."/>
            <person name="Tobe S.S."/>
        </authorList>
    </citation>
    <scope>NUCLEOTIDE SEQUENCE</scope>
    <source>
        <strain evidence="1">Stay&amp;Tobe</strain>
    </source>
</reference>
<comment type="caution">
    <text evidence="1">The sequence shown here is derived from an EMBL/GenBank/DDBJ whole genome shotgun (WGS) entry which is preliminary data.</text>
</comment>
<protein>
    <submittedName>
        <fullName evidence="1">Uncharacterized protein</fullName>
    </submittedName>
</protein>
<feature type="non-terminal residue" evidence="1">
    <location>
        <position position="1"/>
    </location>
</feature>
<feature type="non-terminal residue" evidence="1">
    <location>
        <position position="59"/>
    </location>
</feature>
<sequence>SNLRFNHNETLSILRRRHIMWPPQHEAISEIVQTFKTRHAVHQQDTIGALIIMSKCRSR</sequence>
<dbReference type="AlphaFoldDB" id="A0AAD8E7V0"/>
<keyword evidence="2" id="KW-1185">Reference proteome</keyword>
<accession>A0AAD8E7V0</accession>
<evidence type="ECO:0000313" key="2">
    <source>
        <dbReference type="Proteomes" id="UP001233999"/>
    </source>
</evidence>
<dbReference type="EMBL" id="JASPKZ010008295">
    <property type="protein sequence ID" value="KAJ9580510.1"/>
    <property type="molecule type" value="Genomic_DNA"/>
</dbReference>
<reference evidence="1" key="2">
    <citation type="submission" date="2023-05" db="EMBL/GenBank/DDBJ databases">
        <authorList>
            <person name="Fouks B."/>
        </authorList>
    </citation>
    <scope>NUCLEOTIDE SEQUENCE</scope>
    <source>
        <strain evidence="1">Stay&amp;Tobe</strain>
        <tissue evidence="1">Testes</tissue>
    </source>
</reference>
<gene>
    <name evidence="1" type="ORF">L9F63_024311</name>
</gene>
<name>A0AAD8E7V0_DIPPU</name>